<evidence type="ECO:0000313" key="3">
    <source>
        <dbReference type="EMBL" id="EFC40108.1"/>
    </source>
</evidence>
<proteinExistence type="predicted"/>
<dbReference type="GeneID" id="8854556"/>
<sequence>MSKLRIILAVVLVCMVAACCIAETTESGEWKVKLRNEDCKREMKFSLSDSNKVAEIESTGGCKSKDPEGLIQGSIANIEFQFNVKKVPLVRMKAHTAVKVDNGPTKVVNMGGLFGFERLFEYINNDGKDGYQVNGTDTIVRSIDLSTVSWSQITVQKTVLNGSSNSFIYEASSQATIANWCTFKMSAVVSTSEVQVTSNKTLSRSGVIQVLTPSSLKVNVELTNIQYTAGNSLLGISSITAYRGNLKEKPTQDKPVEEKPDDASPDQAVNQFDGDVTDQTGSSAVVLPKAFFSFQTFVSKYPTSSPTSISRSTLGVSPFVDANEDSVKQIRDDFDTKGKVKRFYVSLLERVDNFVWDPTVGSSTSGSNGIWRGFSVVLMICFAFFML</sequence>
<evidence type="ECO:0000313" key="4">
    <source>
        <dbReference type="Proteomes" id="UP000006671"/>
    </source>
</evidence>
<dbReference type="RefSeq" id="XP_002672852.1">
    <property type="nucleotide sequence ID" value="XM_002672806.1"/>
</dbReference>
<dbReference type="KEGG" id="ngr:NAEGRDRAFT_71918"/>
<organism evidence="4">
    <name type="scientific">Naegleria gruberi</name>
    <name type="common">Amoeba</name>
    <dbReference type="NCBI Taxonomy" id="5762"/>
    <lineage>
        <taxon>Eukaryota</taxon>
        <taxon>Discoba</taxon>
        <taxon>Heterolobosea</taxon>
        <taxon>Tetramitia</taxon>
        <taxon>Eutetramitia</taxon>
        <taxon>Vahlkampfiidae</taxon>
        <taxon>Naegleria</taxon>
    </lineage>
</organism>
<evidence type="ECO:0000256" key="2">
    <source>
        <dbReference type="SAM" id="SignalP"/>
    </source>
</evidence>
<feature type="signal peptide" evidence="2">
    <location>
        <begin position="1"/>
        <end position="22"/>
    </location>
</feature>
<evidence type="ECO:0000256" key="1">
    <source>
        <dbReference type="SAM" id="MobiDB-lite"/>
    </source>
</evidence>
<name>D2VSF1_NAEGR</name>
<gene>
    <name evidence="3" type="ORF">NAEGRDRAFT_71918</name>
</gene>
<dbReference type="PROSITE" id="PS51257">
    <property type="entry name" value="PROKAR_LIPOPROTEIN"/>
    <property type="match status" value="1"/>
</dbReference>
<feature type="region of interest" description="Disordered" evidence="1">
    <location>
        <begin position="248"/>
        <end position="269"/>
    </location>
</feature>
<dbReference type="AlphaFoldDB" id="D2VSF1"/>
<keyword evidence="4" id="KW-1185">Reference proteome</keyword>
<protein>
    <submittedName>
        <fullName evidence="3">Predicted protein</fullName>
    </submittedName>
</protein>
<dbReference type="Proteomes" id="UP000006671">
    <property type="component" value="Unassembled WGS sequence"/>
</dbReference>
<dbReference type="InParanoid" id="D2VSF1"/>
<dbReference type="VEuPathDB" id="AmoebaDB:NAEGRDRAFT_71918"/>
<dbReference type="EMBL" id="GG738894">
    <property type="protein sequence ID" value="EFC40108.1"/>
    <property type="molecule type" value="Genomic_DNA"/>
</dbReference>
<reference evidence="3 4" key="1">
    <citation type="journal article" date="2010" name="Cell">
        <title>The genome of Naegleria gruberi illuminates early eukaryotic versatility.</title>
        <authorList>
            <person name="Fritz-Laylin L.K."/>
            <person name="Prochnik S.E."/>
            <person name="Ginger M.L."/>
            <person name="Dacks J.B."/>
            <person name="Carpenter M.L."/>
            <person name="Field M.C."/>
            <person name="Kuo A."/>
            <person name="Paredez A."/>
            <person name="Chapman J."/>
            <person name="Pham J."/>
            <person name="Shu S."/>
            <person name="Neupane R."/>
            <person name="Cipriano M."/>
            <person name="Mancuso J."/>
            <person name="Tu H."/>
            <person name="Salamov A."/>
            <person name="Lindquist E."/>
            <person name="Shapiro H."/>
            <person name="Lucas S."/>
            <person name="Grigoriev I.V."/>
            <person name="Cande W.Z."/>
            <person name="Fulton C."/>
            <person name="Rokhsar D.S."/>
            <person name="Dawson S.C."/>
        </authorList>
    </citation>
    <scope>NUCLEOTIDE SEQUENCE [LARGE SCALE GENOMIC DNA]</scope>
    <source>
        <strain evidence="3 4">NEG-M</strain>
    </source>
</reference>
<feature type="compositionally biased region" description="Basic and acidic residues" evidence="1">
    <location>
        <begin position="248"/>
        <end position="262"/>
    </location>
</feature>
<accession>D2VSF1</accession>
<keyword evidence="2" id="KW-0732">Signal</keyword>
<feature type="chain" id="PRO_5003038786" evidence="2">
    <location>
        <begin position="23"/>
        <end position="387"/>
    </location>
</feature>